<dbReference type="HOGENOM" id="CLU_1113573_0_0_1"/>
<feature type="compositionally biased region" description="Acidic residues" evidence="1">
    <location>
        <begin position="162"/>
        <end position="175"/>
    </location>
</feature>
<feature type="compositionally biased region" description="Basic and acidic residues" evidence="1">
    <location>
        <begin position="179"/>
        <end position="194"/>
    </location>
</feature>
<accession>A0A0C2W8Y3</accession>
<protein>
    <submittedName>
        <fullName evidence="2">Uncharacterized protein</fullName>
    </submittedName>
</protein>
<dbReference type="AlphaFoldDB" id="A0A0C2W8Y3"/>
<dbReference type="InParanoid" id="A0A0C2W8Y3"/>
<gene>
    <name evidence="2" type="ORF">M378DRAFT_16115</name>
</gene>
<evidence type="ECO:0000313" key="2">
    <source>
        <dbReference type="EMBL" id="KIL57652.1"/>
    </source>
</evidence>
<reference evidence="2 3" key="1">
    <citation type="submission" date="2014-04" db="EMBL/GenBank/DDBJ databases">
        <title>Evolutionary Origins and Diversification of the Mycorrhizal Mutualists.</title>
        <authorList>
            <consortium name="DOE Joint Genome Institute"/>
            <consortium name="Mycorrhizal Genomics Consortium"/>
            <person name="Kohler A."/>
            <person name="Kuo A."/>
            <person name="Nagy L.G."/>
            <person name="Floudas D."/>
            <person name="Copeland A."/>
            <person name="Barry K.W."/>
            <person name="Cichocki N."/>
            <person name="Veneault-Fourrey C."/>
            <person name="LaButti K."/>
            <person name="Lindquist E.A."/>
            <person name="Lipzen A."/>
            <person name="Lundell T."/>
            <person name="Morin E."/>
            <person name="Murat C."/>
            <person name="Riley R."/>
            <person name="Ohm R."/>
            <person name="Sun H."/>
            <person name="Tunlid A."/>
            <person name="Henrissat B."/>
            <person name="Grigoriev I.V."/>
            <person name="Hibbett D.S."/>
            <person name="Martin F."/>
        </authorList>
    </citation>
    <scope>NUCLEOTIDE SEQUENCE [LARGE SCALE GENOMIC DNA]</scope>
    <source>
        <strain evidence="2 3">Koide BX008</strain>
    </source>
</reference>
<feature type="region of interest" description="Disordered" evidence="1">
    <location>
        <begin position="140"/>
        <end position="194"/>
    </location>
</feature>
<dbReference type="Proteomes" id="UP000054549">
    <property type="component" value="Unassembled WGS sequence"/>
</dbReference>
<name>A0A0C2W8Y3_AMAMK</name>
<proteinExistence type="predicted"/>
<evidence type="ECO:0000313" key="3">
    <source>
        <dbReference type="Proteomes" id="UP000054549"/>
    </source>
</evidence>
<feature type="non-terminal residue" evidence="2">
    <location>
        <position position="1"/>
    </location>
</feature>
<evidence type="ECO:0000256" key="1">
    <source>
        <dbReference type="SAM" id="MobiDB-lite"/>
    </source>
</evidence>
<organism evidence="2 3">
    <name type="scientific">Amanita muscaria (strain Koide BX008)</name>
    <dbReference type="NCBI Taxonomy" id="946122"/>
    <lineage>
        <taxon>Eukaryota</taxon>
        <taxon>Fungi</taxon>
        <taxon>Dikarya</taxon>
        <taxon>Basidiomycota</taxon>
        <taxon>Agaricomycotina</taxon>
        <taxon>Agaricomycetes</taxon>
        <taxon>Agaricomycetidae</taxon>
        <taxon>Agaricales</taxon>
        <taxon>Pluteineae</taxon>
        <taxon>Amanitaceae</taxon>
        <taxon>Amanita</taxon>
    </lineage>
</organism>
<keyword evidence="3" id="KW-1185">Reference proteome</keyword>
<sequence length="250" mass="26753">LEKKVESLEALVKATATVPPPPPPPTIPILVTPPPSIEIAKEKEALTEEEHERLSSTQEEFEAKMREVVAEKMASLETSMGTVKEMQTSQGQQLSVLQALIIKIQQQAQESSGSASSWFHEHTGGVRVNEEAIKGEEIIEGLTSKNQSRSREQGVGGVDIDAGGEDEGEGGESEVGEGTLDRRGSSSKGRPESLHLPHANAQAAFGVILSVAATGVSSLNSCPTASRFSKQILEWKPRGEPLLQTLKQVT</sequence>
<dbReference type="EMBL" id="KN818362">
    <property type="protein sequence ID" value="KIL57652.1"/>
    <property type="molecule type" value="Genomic_DNA"/>
</dbReference>